<feature type="region of interest" description="Disordered" evidence="1">
    <location>
        <begin position="112"/>
        <end position="147"/>
    </location>
</feature>
<feature type="compositionally biased region" description="Basic and acidic residues" evidence="1">
    <location>
        <begin position="67"/>
        <end position="79"/>
    </location>
</feature>
<dbReference type="Proteomes" id="UP001597365">
    <property type="component" value="Unassembled WGS sequence"/>
</dbReference>
<feature type="compositionally biased region" description="Basic and acidic residues" evidence="1">
    <location>
        <begin position="112"/>
        <end position="121"/>
    </location>
</feature>
<protein>
    <submittedName>
        <fullName evidence="2">Uncharacterized protein</fullName>
    </submittedName>
</protein>
<gene>
    <name evidence="2" type="ORF">ACFSJS_19295</name>
</gene>
<organism evidence="2 3">
    <name type="scientific">Streptomyces desertarenae</name>
    <dbReference type="NCBI Taxonomy" id="2666184"/>
    <lineage>
        <taxon>Bacteria</taxon>
        <taxon>Bacillati</taxon>
        <taxon>Actinomycetota</taxon>
        <taxon>Actinomycetes</taxon>
        <taxon>Kitasatosporales</taxon>
        <taxon>Streptomycetaceae</taxon>
        <taxon>Streptomyces</taxon>
    </lineage>
</organism>
<reference evidence="3" key="1">
    <citation type="journal article" date="2019" name="Int. J. Syst. Evol. Microbiol.">
        <title>The Global Catalogue of Microorganisms (GCM) 10K type strain sequencing project: providing services to taxonomists for standard genome sequencing and annotation.</title>
        <authorList>
            <consortium name="The Broad Institute Genomics Platform"/>
            <consortium name="The Broad Institute Genome Sequencing Center for Infectious Disease"/>
            <person name="Wu L."/>
            <person name="Ma J."/>
        </authorList>
    </citation>
    <scope>NUCLEOTIDE SEQUENCE [LARGE SCALE GENOMIC DNA]</scope>
    <source>
        <strain evidence="3">CGMCC 4.7455</strain>
    </source>
</reference>
<feature type="compositionally biased region" description="Low complexity" evidence="1">
    <location>
        <begin position="1"/>
        <end position="12"/>
    </location>
</feature>
<evidence type="ECO:0000313" key="3">
    <source>
        <dbReference type="Proteomes" id="UP001597365"/>
    </source>
</evidence>
<name>A0ABW4PP72_9ACTN</name>
<sequence length="147" mass="15587">MAATAARPAPRARTARAKAKEVLEAGSPAADESARTCSCAPSQPKTKLAVVQAGLVLADQPGRVQAHLDGDERRPRQVEGDVVGHPPPQLAVECEVEGGDDADTALRVRPAEERDIHEHPWKRVGAAGAGDGENRRKAPGRRGRCLR</sequence>
<accession>A0ABW4PP72</accession>
<comment type="caution">
    <text evidence="2">The sequence shown here is derived from an EMBL/GenBank/DDBJ whole genome shotgun (WGS) entry which is preliminary data.</text>
</comment>
<dbReference type="RefSeq" id="WP_380902035.1">
    <property type="nucleotide sequence ID" value="NZ_JBHUFU010000011.1"/>
</dbReference>
<evidence type="ECO:0000256" key="1">
    <source>
        <dbReference type="SAM" id="MobiDB-lite"/>
    </source>
</evidence>
<dbReference type="EMBL" id="JBHUFU010000011">
    <property type="protein sequence ID" value="MFD1831775.1"/>
    <property type="molecule type" value="Genomic_DNA"/>
</dbReference>
<feature type="region of interest" description="Disordered" evidence="1">
    <location>
        <begin position="67"/>
        <end position="88"/>
    </location>
</feature>
<feature type="region of interest" description="Disordered" evidence="1">
    <location>
        <begin position="1"/>
        <end position="43"/>
    </location>
</feature>
<proteinExistence type="predicted"/>
<evidence type="ECO:0000313" key="2">
    <source>
        <dbReference type="EMBL" id="MFD1831775.1"/>
    </source>
</evidence>
<keyword evidence="3" id="KW-1185">Reference proteome</keyword>
<feature type="compositionally biased region" description="Basic residues" evidence="1">
    <location>
        <begin position="137"/>
        <end position="147"/>
    </location>
</feature>